<dbReference type="Proteomes" id="UP000775213">
    <property type="component" value="Unassembled WGS sequence"/>
</dbReference>
<organism evidence="2 3">
    <name type="scientific">Dendrobium chrysotoxum</name>
    <name type="common">Orchid</name>
    <dbReference type="NCBI Taxonomy" id="161865"/>
    <lineage>
        <taxon>Eukaryota</taxon>
        <taxon>Viridiplantae</taxon>
        <taxon>Streptophyta</taxon>
        <taxon>Embryophyta</taxon>
        <taxon>Tracheophyta</taxon>
        <taxon>Spermatophyta</taxon>
        <taxon>Magnoliopsida</taxon>
        <taxon>Liliopsida</taxon>
        <taxon>Asparagales</taxon>
        <taxon>Orchidaceae</taxon>
        <taxon>Epidendroideae</taxon>
        <taxon>Malaxideae</taxon>
        <taxon>Dendrobiinae</taxon>
        <taxon>Dendrobium</taxon>
    </lineage>
</organism>
<protein>
    <submittedName>
        <fullName evidence="2">Uncharacterized protein</fullName>
    </submittedName>
</protein>
<name>A0AAV7FME1_DENCH</name>
<keyword evidence="3" id="KW-1185">Reference proteome</keyword>
<dbReference type="EMBL" id="JAGFBR010000747">
    <property type="protein sequence ID" value="KAH0436596.1"/>
    <property type="molecule type" value="Genomic_DNA"/>
</dbReference>
<evidence type="ECO:0000256" key="1">
    <source>
        <dbReference type="SAM" id="MobiDB-lite"/>
    </source>
</evidence>
<reference evidence="2 3" key="1">
    <citation type="journal article" date="2021" name="Hortic Res">
        <title>Chromosome-scale assembly of the Dendrobium chrysotoxum genome enhances the understanding of orchid evolution.</title>
        <authorList>
            <person name="Zhang Y."/>
            <person name="Zhang G.Q."/>
            <person name="Zhang D."/>
            <person name="Liu X.D."/>
            <person name="Xu X.Y."/>
            <person name="Sun W.H."/>
            <person name="Yu X."/>
            <person name="Zhu X."/>
            <person name="Wang Z.W."/>
            <person name="Zhao X."/>
            <person name="Zhong W.Y."/>
            <person name="Chen H."/>
            <person name="Yin W.L."/>
            <person name="Huang T."/>
            <person name="Niu S.C."/>
            <person name="Liu Z.J."/>
        </authorList>
    </citation>
    <scope>NUCLEOTIDE SEQUENCE [LARGE SCALE GENOMIC DNA]</scope>
    <source>
        <strain evidence="2">Lindl</strain>
    </source>
</reference>
<proteinExistence type="predicted"/>
<gene>
    <name evidence="2" type="ORF">IEQ34_026378</name>
</gene>
<evidence type="ECO:0000313" key="2">
    <source>
        <dbReference type="EMBL" id="KAH0436596.1"/>
    </source>
</evidence>
<feature type="compositionally biased region" description="Low complexity" evidence="1">
    <location>
        <begin position="27"/>
        <end position="44"/>
    </location>
</feature>
<sequence length="109" mass="12122">MWIRSKYSSTVLSKSNPTSKNGERRMSMLSSSSSTNPESHSGTSIHVGEEREYAAIASLGDAAGAGRIMDKLVLATGRRKDRMPLFNVVVDYVRRWFRDSLEEARPGMP</sequence>
<feature type="compositionally biased region" description="Polar residues" evidence="1">
    <location>
        <begin position="1"/>
        <end position="20"/>
    </location>
</feature>
<comment type="caution">
    <text evidence="2">The sequence shown here is derived from an EMBL/GenBank/DDBJ whole genome shotgun (WGS) entry which is preliminary data.</text>
</comment>
<accession>A0AAV7FME1</accession>
<feature type="region of interest" description="Disordered" evidence="1">
    <location>
        <begin position="1"/>
        <end position="45"/>
    </location>
</feature>
<evidence type="ECO:0000313" key="3">
    <source>
        <dbReference type="Proteomes" id="UP000775213"/>
    </source>
</evidence>
<dbReference type="AlphaFoldDB" id="A0AAV7FME1"/>